<organism evidence="1 2">
    <name type="scientific">Palleronia sediminis</name>
    <dbReference type="NCBI Taxonomy" id="2547833"/>
    <lineage>
        <taxon>Bacteria</taxon>
        <taxon>Pseudomonadati</taxon>
        <taxon>Pseudomonadota</taxon>
        <taxon>Alphaproteobacteria</taxon>
        <taxon>Rhodobacterales</taxon>
        <taxon>Roseobacteraceae</taxon>
        <taxon>Palleronia</taxon>
    </lineage>
</organism>
<evidence type="ECO:0000313" key="2">
    <source>
        <dbReference type="Proteomes" id="UP000295701"/>
    </source>
</evidence>
<gene>
    <name evidence="1" type="ORF">E2L08_13490</name>
</gene>
<dbReference type="SUPFAM" id="SSF56784">
    <property type="entry name" value="HAD-like"/>
    <property type="match status" value="1"/>
</dbReference>
<dbReference type="InterPro" id="IPR023214">
    <property type="entry name" value="HAD_sf"/>
</dbReference>
<dbReference type="PANTHER" id="PTHR19288:SF90">
    <property type="entry name" value="OS08G0542600 PROTEIN"/>
    <property type="match status" value="1"/>
</dbReference>
<reference evidence="1 2" key="1">
    <citation type="submission" date="2019-03" db="EMBL/GenBank/DDBJ databases">
        <title>Primorskyibacter sp. SS33 isolated from sediments.</title>
        <authorList>
            <person name="Xunke S."/>
        </authorList>
    </citation>
    <scope>NUCLEOTIDE SEQUENCE [LARGE SCALE GENOMIC DNA]</scope>
    <source>
        <strain evidence="1 2">SS33</strain>
    </source>
</reference>
<accession>A0A4R6A3M1</accession>
<dbReference type="Proteomes" id="UP000295701">
    <property type="component" value="Unassembled WGS sequence"/>
</dbReference>
<dbReference type="PANTHER" id="PTHR19288">
    <property type="entry name" value="4-NITROPHENYLPHOSPHATASE-RELATED"/>
    <property type="match status" value="1"/>
</dbReference>
<proteinExistence type="predicted"/>
<sequence>MTLPDARTAISAAEANTLTVDAAFDRYEAIRPRLPQAGPGGQAKPAPDLLSVAHDYDGFLFDSFGVLNVGETAIAGAAECLGALRRKGKLIRILTNAASYTSKAAFEKYRRLGLDVAQDEIVSSRDVTLDHLESVASGLRWGAIAAEEDVFEDAPDVDIFDLLDPGADWKDADGFLFLSSARWTSELQDRLVAEVLQRPRPVVVGNPDLVAPRESGLTIEPGFWAHEFQDRTGATPRLFGKPYREAFSMACAGIAPGRYAMIGDTLHTDILGGQAAGLDTILVTDHGLFAGRDVGRYTRASGIVPDIVMRSI</sequence>
<protein>
    <submittedName>
        <fullName evidence="1">HAD-IIA family hydrolase</fullName>
    </submittedName>
</protein>
<name>A0A4R6A3M1_9RHOB</name>
<dbReference type="OrthoDB" id="148966at2"/>
<dbReference type="Pfam" id="PF13344">
    <property type="entry name" value="Hydrolase_6"/>
    <property type="match status" value="1"/>
</dbReference>
<evidence type="ECO:0000313" key="1">
    <source>
        <dbReference type="EMBL" id="TDL76598.1"/>
    </source>
</evidence>
<dbReference type="GO" id="GO:0005737">
    <property type="term" value="C:cytoplasm"/>
    <property type="evidence" value="ECO:0007669"/>
    <property type="project" value="TreeGrafter"/>
</dbReference>
<keyword evidence="2" id="KW-1185">Reference proteome</keyword>
<dbReference type="Gene3D" id="3.40.50.1000">
    <property type="entry name" value="HAD superfamily/HAD-like"/>
    <property type="match status" value="2"/>
</dbReference>
<dbReference type="AlphaFoldDB" id="A0A4R6A3M1"/>
<dbReference type="EMBL" id="SNAA01000016">
    <property type="protein sequence ID" value="TDL76598.1"/>
    <property type="molecule type" value="Genomic_DNA"/>
</dbReference>
<dbReference type="NCBIfam" id="TIGR01460">
    <property type="entry name" value="HAD-SF-IIA"/>
    <property type="match status" value="1"/>
</dbReference>
<dbReference type="InterPro" id="IPR006357">
    <property type="entry name" value="HAD-SF_hydro_IIA"/>
</dbReference>
<dbReference type="RefSeq" id="WP_133397615.1">
    <property type="nucleotide sequence ID" value="NZ_SNAA01000016.1"/>
</dbReference>
<dbReference type="Pfam" id="PF13242">
    <property type="entry name" value="Hydrolase_like"/>
    <property type="match status" value="1"/>
</dbReference>
<dbReference type="InterPro" id="IPR036412">
    <property type="entry name" value="HAD-like_sf"/>
</dbReference>
<comment type="caution">
    <text evidence="1">The sequence shown here is derived from an EMBL/GenBank/DDBJ whole genome shotgun (WGS) entry which is preliminary data.</text>
</comment>
<keyword evidence="1" id="KW-0378">Hydrolase</keyword>
<dbReference type="GO" id="GO:0016791">
    <property type="term" value="F:phosphatase activity"/>
    <property type="evidence" value="ECO:0007669"/>
    <property type="project" value="TreeGrafter"/>
</dbReference>